<keyword evidence="5 6" id="KW-0472">Membrane</keyword>
<dbReference type="PANTHER" id="PTHR23506">
    <property type="entry name" value="GH10249P"/>
    <property type="match status" value="1"/>
</dbReference>
<dbReference type="GO" id="GO:0022857">
    <property type="term" value="F:transmembrane transporter activity"/>
    <property type="evidence" value="ECO:0007669"/>
    <property type="project" value="InterPro"/>
</dbReference>
<proteinExistence type="predicted"/>
<comment type="subcellular location">
    <subcellularLocation>
        <location evidence="1">Membrane</location>
        <topology evidence="1">Multi-pass membrane protein</topology>
    </subcellularLocation>
</comment>
<feature type="transmembrane region" description="Helical" evidence="6">
    <location>
        <begin position="20"/>
        <end position="39"/>
    </location>
</feature>
<feature type="transmembrane region" description="Helical" evidence="6">
    <location>
        <begin position="242"/>
        <end position="260"/>
    </location>
</feature>
<evidence type="ECO:0000259" key="7">
    <source>
        <dbReference type="PROSITE" id="PS50850"/>
    </source>
</evidence>
<feature type="transmembrane region" description="Helical" evidence="6">
    <location>
        <begin position="335"/>
        <end position="360"/>
    </location>
</feature>
<dbReference type="InterPro" id="IPR020846">
    <property type="entry name" value="MFS_dom"/>
</dbReference>
<protein>
    <recommendedName>
        <fullName evidence="7">Major facilitator superfamily (MFS) profile domain-containing protein</fullName>
    </recommendedName>
</protein>
<dbReference type="Proteomes" id="UP001295684">
    <property type="component" value="Unassembled WGS sequence"/>
</dbReference>
<evidence type="ECO:0000256" key="4">
    <source>
        <dbReference type="ARBA" id="ARBA00022989"/>
    </source>
</evidence>
<gene>
    <name evidence="8" type="ORF">ECRASSUSDP1_LOCUS11350</name>
</gene>
<accession>A0AAD1UNH7</accession>
<evidence type="ECO:0000256" key="1">
    <source>
        <dbReference type="ARBA" id="ARBA00004141"/>
    </source>
</evidence>
<feature type="transmembrane region" description="Helical" evidence="6">
    <location>
        <begin position="51"/>
        <end position="72"/>
    </location>
</feature>
<keyword evidence="3 6" id="KW-0812">Transmembrane</keyword>
<keyword evidence="9" id="KW-1185">Reference proteome</keyword>
<dbReference type="PANTHER" id="PTHR23506:SF26">
    <property type="entry name" value="MFS-TYPE TRANSPORTER SLC18B1"/>
    <property type="match status" value="1"/>
</dbReference>
<dbReference type="Gene3D" id="1.20.1250.20">
    <property type="entry name" value="MFS general substrate transporter like domains"/>
    <property type="match status" value="2"/>
</dbReference>
<evidence type="ECO:0000313" key="8">
    <source>
        <dbReference type="EMBL" id="CAI2370042.1"/>
    </source>
</evidence>
<dbReference type="SUPFAM" id="SSF103473">
    <property type="entry name" value="MFS general substrate transporter"/>
    <property type="match status" value="1"/>
</dbReference>
<evidence type="ECO:0000256" key="6">
    <source>
        <dbReference type="SAM" id="Phobius"/>
    </source>
</evidence>
<evidence type="ECO:0000313" key="9">
    <source>
        <dbReference type="Proteomes" id="UP001295684"/>
    </source>
</evidence>
<feature type="domain" description="Major facilitator superfamily (MFS) profile" evidence="7">
    <location>
        <begin position="1"/>
        <end position="396"/>
    </location>
</feature>
<feature type="transmembrane region" description="Helical" evidence="6">
    <location>
        <begin position="372"/>
        <end position="390"/>
    </location>
</feature>
<keyword evidence="2" id="KW-0813">Transport</keyword>
<feature type="transmembrane region" description="Helical" evidence="6">
    <location>
        <begin position="78"/>
        <end position="104"/>
    </location>
</feature>
<name>A0AAD1UNH7_EUPCR</name>
<dbReference type="GO" id="GO:0016020">
    <property type="term" value="C:membrane"/>
    <property type="evidence" value="ECO:0007669"/>
    <property type="project" value="UniProtKB-SubCell"/>
</dbReference>
<reference evidence="8" key="1">
    <citation type="submission" date="2023-07" db="EMBL/GenBank/DDBJ databases">
        <authorList>
            <consortium name="AG Swart"/>
            <person name="Singh M."/>
            <person name="Singh A."/>
            <person name="Seah K."/>
            <person name="Emmerich C."/>
        </authorList>
    </citation>
    <scope>NUCLEOTIDE SEQUENCE</scope>
    <source>
        <strain evidence="8">DP1</strain>
    </source>
</reference>
<evidence type="ECO:0000256" key="3">
    <source>
        <dbReference type="ARBA" id="ARBA00022692"/>
    </source>
</evidence>
<comment type="caution">
    <text evidence="8">The sequence shown here is derived from an EMBL/GenBank/DDBJ whole genome shotgun (WGS) entry which is preliminary data.</text>
</comment>
<dbReference type="InterPro" id="IPR036259">
    <property type="entry name" value="MFS_trans_sf"/>
</dbReference>
<dbReference type="Pfam" id="PF07690">
    <property type="entry name" value="MFS_1"/>
    <property type="match status" value="1"/>
</dbReference>
<feature type="transmembrane region" description="Helical" evidence="6">
    <location>
        <begin position="124"/>
        <end position="141"/>
    </location>
</feature>
<feature type="transmembrane region" description="Helical" evidence="6">
    <location>
        <begin position="298"/>
        <end position="323"/>
    </location>
</feature>
<dbReference type="EMBL" id="CAMPGE010011203">
    <property type="protein sequence ID" value="CAI2370042.1"/>
    <property type="molecule type" value="Genomic_DNA"/>
</dbReference>
<dbReference type="InterPro" id="IPR050930">
    <property type="entry name" value="MFS_Vesicular_Transporter"/>
</dbReference>
<dbReference type="InterPro" id="IPR011701">
    <property type="entry name" value="MFS"/>
</dbReference>
<feature type="transmembrane region" description="Helical" evidence="6">
    <location>
        <begin position="147"/>
        <end position="165"/>
    </location>
</feature>
<feature type="transmembrane region" description="Helical" evidence="6">
    <location>
        <begin position="272"/>
        <end position="292"/>
    </location>
</feature>
<evidence type="ECO:0000256" key="2">
    <source>
        <dbReference type="ARBA" id="ARBA00022448"/>
    </source>
</evidence>
<keyword evidence="4 6" id="KW-1133">Transmembrane helix</keyword>
<dbReference type="PROSITE" id="PS50850">
    <property type="entry name" value="MFS"/>
    <property type="match status" value="1"/>
</dbReference>
<sequence>MVVFLFLQLEFGRYGIRLSTFGFIFAMFSAASMIGSLLVGKIMIVFGRKIILLLGIFIMGLCMALFSTISYLEDPSLVVFFCLVSRFVQGFTSSMIQTTCYSIISVIYKEKKQQYMGYYEGSQGFGWAIGPAIGAILYSLFGFHWTFYILGGSMILTCPLMYIQIPNAINENDNLEQSMIDEEVEQFGKSSLIVKATYSELFKRKVFTLSAVCAGLSYYSYCYFEPVLPTRLQAFNISTAEILLFFCIYPTGYLASSWFLSFFTDRYDSKTLIFATIFICGLAQFLIGPSSFLADNLILMGIGQFFCGMANFFFCVLSLPVMIHDAEERYPEQKIYAADLSSGVFNFSLALCQTLSPIYGSFMTERIGFRNVATSIGVLLIAYSLIYYLFCVVRTKKSHEEIELQESKLDTSQENIKT</sequence>
<organism evidence="8 9">
    <name type="scientific">Euplotes crassus</name>
    <dbReference type="NCBI Taxonomy" id="5936"/>
    <lineage>
        <taxon>Eukaryota</taxon>
        <taxon>Sar</taxon>
        <taxon>Alveolata</taxon>
        <taxon>Ciliophora</taxon>
        <taxon>Intramacronucleata</taxon>
        <taxon>Spirotrichea</taxon>
        <taxon>Hypotrichia</taxon>
        <taxon>Euplotida</taxon>
        <taxon>Euplotidae</taxon>
        <taxon>Moneuplotes</taxon>
    </lineage>
</organism>
<dbReference type="AlphaFoldDB" id="A0AAD1UNH7"/>
<feature type="transmembrane region" description="Helical" evidence="6">
    <location>
        <begin position="206"/>
        <end position="222"/>
    </location>
</feature>
<evidence type="ECO:0000256" key="5">
    <source>
        <dbReference type="ARBA" id="ARBA00023136"/>
    </source>
</evidence>